<keyword evidence="6" id="KW-0479">Metal-binding</keyword>
<reference evidence="10" key="2">
    <citation type="journal article" date="2018" name="BMC Genomics">
        <title>Genomic insights into host adaptation between the wheat stripe rust pathogen (Puccinia striiformis f. sp. tritici) and the barley stripe rust pathogen (Puccinia striiformis f. sp. hordei).</title>
        <authorList>
            <person name="Xia C."/>
            <person name="Wang M."/>
            <person name="Yin C."/>
            <person name="Cornejo O.E."/>
            <person name="Hulbert S.H."/>
            <person name="Chen X."/>
        </authorList>
    </citation>
    <scope>NUCLEOTIDE SEQUENCE [LARGE SCALE GENOMIC DNA]</scope>
    <source>
        <strain evidence="10">93TX-2</strain>
    </source>
</reference>
<dbReference type="GO" id="GO:0008270">
    <property type="term" value="F:zinc ion binding"/>
    <property type="evidence" value="ECO:0007669"/>
    <property type="project" value="UniProtKB-KW"/>
</dbReference>
<gene>
    <name evidence="9" type="ORF">PSHT_08735</name>
</gene>
<accession>A0A2S4VLZ0</accession>
<dbReference type="SMART" id="SM00424">
    <property type="entry name" value="STE"/>
    <property type="match status" value="1"/>
</dbReference>
<dbReference type="Pfam" id="PF02200">
    <property type="entry name" value="STE"/>
    <property type="match status" value="1"/>
</dbReference>
<keyword evidence="3" id="KW-0804">Transcription</keyword>
<dbReference type="GO" id="GO:0003700">
    <property type="term" value="F:DNA-binding transcription factor activity"/>
    <property type="evidence" value="ECO:0007669"/>
    <property type="project" value="InterPro"/>
</dbReference>
<evidence type="ECO:0000256" key="1">
    <source>
        <dbReference type="ARBA" id="ARBA00004123"/>
    </source>
</evidence>
<reference evidence="10" key="3">
    <citation type="journal article" date="2018" name="Mol. Plant Microbe Interact.">
        <title>Genome sequence resources for the wheat stripe rust pathogen (Puccinia striiformis f. sp. tritici) and the barley stripe rust pathogen (Puccinia striiformis f. sp. hordei).</title>
        <authorList>
            <person name="Xia C."/>
            <person name="Wang M."/>
            <person name="Yin C."/>
            <person name="Cornejo O.E."/>
            <person name="Hulbert S.H."/>
            <person name="Chen X."/>
        </authorList>
    </citation>
    <scope>NUCLEOTIDE SEQUENCE [LARGE SCALE GENOMIC DNA]</scope>
    <source>
        <strain evidence="10">93TX-2</strain>
    </source>
</reference>
<dbReference type="PANTHER" id="PTHR47427">
    <property type="entry name" value="PROTEIN STE12"/>
    <property type="match status" value="1"/>
</dbReference>
<reference evidence="9 10" key="1">
    <citation type="submission" date="2017-12" db="EMBL/GenBank/DDBJ databases">
        <title>Gene loss provides genomic basis for host adaptation in cereal stripe rust fungi.</title>
        <authorList>
            <person name="Xia C."/>
        </authorList>
    </citation>
    <scope>NUCLEOTIDE SEQUENCE [LARGE SCALE GENOMIC DNA]</scope>
    <source>
        <strain evidence="9 10">93TX-2</strain>
    </source>
</reference>
<keyword evidence="6" id="KW-0863">Zinc-finger</keyword>
<dbReference type="GO" id="GO:0005634">
    <property type="term" value="C:nucleus"/>
    <property type="evidence" value="ECO:0007669"/>
    <property type="project" value="UniProtKB-SubCell"/>
</dbReference>
<evidence type="ECO:0000256" key="2">
    <source>
        <dbReference type="ARBA" id="ARBA00023015"/>
    </source>
</evidence>
<dbReference type="OrthoDB" id="1095242at2759"/>
<feature type="compositionally biased region" description="Low complexity" evidence="7">
    <location>
        <begin position="478"/>
        <end position="491"/>
    </location>
</feature>
<feature type="region of interest" description="Disordered" evidence="7">
    <location>
        <begin position="298"/>
        <end position="342"/>
    </location>
</feature>
<dbReference type="Proteomes" id="UP000238274">
    <property type="component" value="Unassembled WGS sequence"/>
</dbReference>
<comment type="subcellular location">
    <subcellularLocation>
        <location evidence="1">Nucleus</location>
    </subcellularLocation>
</comment>
<evidence type="ECO:0000256" key="5">
    <source>
        <dbReference type="ARBA" id="ARBA00024345"/>
    </source>
</evidence>
<keyword evidence="10" id="KW-1185">Reference proteome</keyword>
<dbReference type="InterPro" id="IPR003120">
    <property type="entry name" value="Ste12"/>
</dbReference>
<feature type="compositionally biased region" description="Basic residues" evidence="7">
    <location>
        <begin position="438"/>
        <end position="450"/>
    </location>
</feature>
<proteinExistence type="inferred from homology"/>
<organism evidence="9 10">
    <name type="scientific">Puccinia striiformis</name>
    <dbReference type="NCBI Taxonomy" id="27350"/>
    <lineage>
        <taxon>Eukaryota</taxon>
        <taxon>Fungi</taxon>
        <taxon>Dikarya</taxon>
        <taxon>Basidiomycota</taxon>
        <taxon>Pucciniomycotina</taxon>
        <taxon>Pucciniomycetes</taxon>
        <taxon>Pucciniales</taxon>
        <taxon>Pucciniaceae</taxon>
        <taxon>Puccinia</taxon>
    </lineage>
</organism>
<feature type="compositionally biased region" description="Low complexity" evidence="7">
    <location>
        <begin position="870"/>
        <end position="879"/>
    </location>
</feature>
<dbReference type="AlphaFoldDB" id="A0A2S4VLZ0"/>
<evidence type="ECO:0000256" key="4">
    <source>
        <dbReference type="ARBA" id="ARBA00023242"/>
    </source>
</evidence>
<feature type="region of interest" description="Disordered" evidence="7">
    <location>
        <begin position="767"/>
        <end position="807"/>
    </location>
</feature>
<dbReference type="PANTHER" id="PTHR47427:SF1">
    <property type="entry name" value="PROTEIN STE12"/>
    <property type="match status" value="1"/>
</dbReference>
<name>A0A2S4VLZ0_9BASI</name>
<feature type="region of interest" description="Disordered" evidence="7">
    <location>
        <begin position="435"/>
        <end position="525"/>
    </location>
</feature>
<dbReference type="PROSITE" id="PS50157">
    <property type="entry name" value="ZINC_FINGER_C2H2_2"/>
    <property type="match status" value="1"/>
</dbReference>
<feature type="domain" description="C2H2-type" evidence="8">
    <location>
        <begin position="557"/>
        <end position="586"/>
    </location>
</feature>
<sequence length="929" mass="102663">MTSTIFSKRMCRITQALMEPLLVIPPPLPLPMCSQLPRIGSIVLHIIMLHALLSIDQSFTNWYPDQSSQCLLDDPMAHAQQFSGPTPVHVLPDGNYAPPVFMPGIPSQESMLQAVDKLKYFLATAPTSFDSSPYDPQDPVAREERCLNRFQLPTGELISCVYWNGLYHVSGTDIVRALHFRFAAFGRPVRNAKKFEEGIFSDLRNLKSGTDATLEEPKSDFLELLFKYNCIRTQKKQKVFYWFSVPHDRLFLDALDRDLKREKLGVEPTTEAVAEPALSFVYNPNKSLFEQFTEQKALEDGEGSVPADRRRWHQHPPPVVVTEAPATGEPGEGLYRSKRRPSQISTMVGNNGCAENGTAVQEADGSQVLLVPSSNNMAYRSASGLSSIASADEYNRTSSPPSPVNTNSSAKLVQTFAESHANSILGNFSLFVGSPTYKQRRKPGQKRPIKKHESSPGVASHSASPMPGAEFEDHYHSRPSSSSGLASSSLSNQTLPGHPYNIRDRQLRPSPMSPHPPLSAVSNNDDFSLVNPLDGSMLEPNSTSQQEQGAYGASRVYVCPLFSCGRLFKRLEHLKRHTRIHTSEKPYPCARCGKRFARYADRSHLMTSAEHKTDSSIRLTSNTRKLAARAGSTSSSDQRALEAEEELDERMSSFLESMENVDDSEHPGSISPPNGHLHTPNFVGPSNHTQPGYYTFHQGLPTPPNAYPDQASCWPQYHGYPSAGAVLTPDQSPDPPNIYGLHSHGARPHSMESNFSFAPDNRRFRSATPGDIRGMDNYTRHSSAGPRITTRDVPGAPHYNPSPTSPKLHQFQAQLNMVNSLHAEIESEALMRQSYVHGPPGDVHQQGYVTHEDIIPGPTHAMFNQPPPGSSGSYPSSNSVHPDLINSNHSMPPPSQPASSYQHSVHPSHLTHEDPNFRTPSEQPVFDGM</sequence>
<dbReference type="GO" id="GO:1990526">
    <property type="term" value="C:Ste12p-Dig1p-Dig2p complex"/>
    <property type="evidence" value="ECO:0007669"/>
    <property type="project" value="TreeGrafter"/>
</dbReference>
<evidence type="ECO:0000313" key="10">
    <source>
        <dbReference type="Proteomes" id="UP000238274"/>
    </source>
</evidence>
<evidence type="ECO:0000259" key="8">
    <source>
        <dbReference type="PROSITE" id="PS50157"/>
    </source>
</evidence>
<dbReference type="InterPro" id="IPR036236">
    <property type="entry name" value="Znf_C2H2_sf"/>
</dbReference>
<dbReference type="PROSITE" id="PS00028">
    <property type="entry name" value="ZINC_FINGER_C2H2_1"/>
    <property type="match status" value="1"/>
</dbReference>
<dbReference type="GO" id="GO:1990527">
    <property type="term" value="C:Tec1p-Ste12p-Dig1p complex"/>
    <property type="evidence" value="ECO:0007669"/>
    <property type="project" value="TreeGrafter"/>
</dbReference>
<dbReference type="FunFam" id="3.30.160.60:FF:000390">
    <property type="entry name" value="Transcription factor stea"/>
    <property type="match status" value="1"/>
</dbReference>
<evidence type="ECO:0000256" key="7">
    <source>
        <dbReference type="SAM" id="MobiDB-lite"/>
    </source>
</evidence>
<comment type="caution">
    <text evidence="9">The sequence shown here is derived from an EMBL/GenBank/DDBJ whole genome shotgun (WGS) entry which is preliminary data.</text>
</comment>
<comment type="similarity">
    <text evidence="5">Belongs to the STE12 transcription factor family.</text>
</comment>
<feature type="region of interest" description="Disordered" evidence="7">
    <location>
        <begin position="854"/>
        <end position="929"/>
    </location>
</feature>
<dbReference type="VEuPathDB" id="FungiDB:PSTT_08545"/>
<feature type="region of interest" description="Disordered" evidence="7">
    <location>
        <begin position="624"/>
        <end position="648"/>
    </location>
</feature>
<dbReference type="EMBL" id="PKSM01000118">
    <property type="protein sequence ID" value="POW10513.1"/>
    <property type="molecule type" value="Genomic_DNA"/>
</dbReference>
<protein>
    <recommendedName>
        <fullName evidence="8">C2H2-type domain-containing protein</fullName>
    </recommendedName>
</protein>
<dbReference type="SUPFAM" id="SSF57667">
    <property type="entry name" value="beta-beta-alpha zinc fingers"/>
    <property type="match status" value="1"/>
</dbReference>
<dbReference type="InterPro" id="IPR052127">
    <property type="entry name" value="STE12_transcription_factor"/>
</dbReference>
<dbReference type="SMART" id="SM00355">
    <property type="entry name" value="ZnF_C2H2"/>
    <property type="match status" value="2"/>
</dbReference>
<keyword evidence="2" id="KW-0805">Transcription regulation</keyword>
<dbReference type="VEuPathDB" id="FungiDB:PSHT_08735"/>
<keyword evidence="4" id="KW-0539">Nucleus</keyword>
<evidence type="ECO:0000256" key="6">
    <source>
        <dbReference type="PROSITE-ProRule" id="PRU00042"/>
    </source>
</evidence>
<dbReference type="InterPro" id="IPR013087">
    <property type="entry name" value="Znf_C2H2_type"/>
</dbReference>
<dbReference type="Gene3D" id="3.30.160.60">
    <property type="entry name" value="Classic Zinc Finger"/>
    <property type="match status" value="2"/>
</dbReference>
<keyword evidence="6" id="KW-0862">Zinc</keyword>
<evidence type="ECO:0000313" key="9">
    <source>
        <dbReference type="EMBL" id="POW10513.1"/>
    </source>
</evidence>
<evidence type="ECO:0000256" key="3">
    <source>
        <dbReference type="ARBA" id="ARBA00023163"/>
    </source>
</evidence>